<protein>
    <submittedName>
        <fullName evidence="3">Uncharacterized protein</fullName>
    </submittedName>
</protein>
<proteinExistence type="predicted"/>
<reference evidence="3" key="1">
    <citation type="journal article" date="2019" name="bioRxiv">
        <title>The Genome of the Zebra Mussel, Dreissena polymorpha: A Resource for Invasive Species Research.</title>
        <authorList>
            <person name="McCartney M.A."/>
            <person name="Auch B."/>
            <person name="Kono T."/>
            <person name="Mallez S."/>
            <person name="Zhang Y."/>
            <person name="Obille A."/>
            <person name="Becker A."/>
            <person name="Abrahante J.E."/>
            <person name="Garbe J."/>
            <person name="Badalamenti J.P."/>
            <person name="Herman A."/>
            <person name="Mangelson H."/>
            <person name="Liachko I."/>
            <person name="Sullivan S."/>
            <person name="Sone E.D."/>
            <person name="Koren S."/>
            <person name="Silverstein K.A.T."/>
            <person name="Beckman K.B."/>
            <person name="Gohl D.M."/>
        </authorList>
    </citation>
    <scope>NUCLEOTIDE SEQUENCE</scope>
    <source>
        <strain evidence="3">Duluth1</strain>
        <tissue evidence="3">Whole animal</tissue>
    </source>
</reference>
<gene>
    <name evidence="3" type="ORF">DPMN_095897</name>
</gene>
<dbReference type="EMBL" id="JAIWYP010000003">
    <property type="protein sequence ID" value="KAH3853375.1"/>
    <property type="molecule type" value="Genomic_DNA"/>
</dbReference>
<comment type="caution">
    <text evidence="3">The sequence shown here is derived from an EMBL/GenBank/DDBJ whole genome shotgun (WGS) entry which is preliminary data.</text>
</comment>
<dbReference type="Proteomes" id="UP000828390">
    <property type="component" value="Unassembled WGS sequence"/>
</dbReference>
<evidence type="ECO:0000256" key="1">
    <source>
        <dbReference type="SAM" id="Coils"/>
    </source>
</evidence>
<evidence type="ECO:0000313" key="3">
    <source>
        <dbReference type="EMBL" id="KAH3853375.1"/>
    </source>
</evidence>
<evidence type="ECO:0000256" key="2">
    <source>
        <dbReference type="SAM" id="MobiDB-lite"/>
    </source>
</evidence>
<organism evidence="3 4">
    <name type="scientific">Dreissena polymorpha</name>
    <name type="common">Zebra mussel</name>
    <name type="synonym">Mytilus polymorpha</name>
    <dbReference type="NCBI Taxonomy" id="45954"/>
    <lineage>
        <taxon>Eukaryota</taxon>
        <taxon>Metazoa</taxon>
        <taxon>Spiralia</taxon>
        <taxon>Lophotrochozoa</taxon>
        <taxon>Mollusca</taxon>
        <taxon>Bivalvia</taxon>
        <taxon>Autobranchia</taxon>
        <taxon>Heteroconchia</taxon>
        <taxon>Euheterodonta</taxon>
        <taxon>Imparidentia</taxon>
        <taxon>Neoheterodontei</taxon>
        <taxon>Myida</taxon>
        <taxon>Dreissenoidea</taxon>
        <taxon>Dreissenidae</taxon>
        <taxon>Dreissena</taxon>
    </lineage>
</organism>
<keyword evidence="4" id="KW-1185">Reference proteome</keyword>
<accession>A0A9D4L8G1</accession>
<evidence type="ECO:0000313" key="4">
    <source>
        <dbReference type="Proteomes" id="UP000828390"/>
    </source>
</evidence>
<sequence length="625" mass="71721">MSQVCFTFIKHAYAVNQNGLLFAFLDSKPSKNEISYGTVPDSANPALNQIARYMEAENIKRQLGERRAQECYTAASIQEYNEAWPKPSKIPAQFQDDRHFAANRVRSQYVAEVRECYSYISEQYDPVLRDRDLDNRRQSLLEKKMIENENKQAEMRREAELDLARQELLHKKELEKFKKRRKKKHSESGLTAVLSNESQAVMKYDETSVDGIDSVAHFSPCTGKQVVKHNDVNKGLYKKHEAQENNDDTINIKVEKYANAKNALNKNPDVCGYENDMIRKLDGNEVRFKKAYYKSPDVQGYKNEMIIKIDAVDDCLEKADNNNQYEHVNKNDVTRMFDVKKAFKESENMVDYENDIVRKLVANICDIKKDEKINAKESEVRNDALNKIEVHRNNVNESVVNTKIDTSEIAAAPLCGNPDWTPESMIQRIRRLNLKYPMGHNGTKTEPATPKCDKPETTSYANTEPAPPKCDKPETRSYNRARRYKFIESGPAFDFVKNCNYVPTPPACKPKEDLVSVAKNDTDCIADNTIQRIKDDLKAKGETELRNAEMRKGYGGISYMIDTNTFCPSTSRREITRAHEEVVTGQFRKHEKPAVMSWNATTAKMKVGFKSKIRKEQDQTSGDKT</sequence>
<keyword evidence="1" id="KW-0175">Coiled coil</keyword>
<reference evidence="3" key="2">
    <citation type="submission" date="2020-11" db="EMBL/GenBank/DDBJ databases">
        <authorList>
            <person name="McCartney M.A."/>
            <person name="Auch B."/>
            <person name="Kono T."/>
            <person name="Mallez S."/>
            <person name="Becker A."/>
            <person name="Gohl D.M."/>
            <person name="Silverstein K.A.T."/>
            <person name="Koren S."/>
            <person name="Bechman K.B."/>
            <person name="Herman A."/>
            <person name="Abrahante J.E."/>
            <person name="Garbe J."/>
        </authorList>
    </citation>
    <scope>NUCLEOTIDE SEQUENCE</scope>
    <source>
        <strain evidence="3">Duluth1</strain>
        <tissue evidence="3">Whole animal</tissue>
    </source>
</reference>
<feature type="region of interest" description="Disordered" evidence="2">
    <location>
        <begin position="440"/>
        <end position="475"/>
    </location>
</feature>
<name>A0A9D4L8G1_DREPO</name>
<feature type="coiled-coil region" evidence="1">
    <location>
        <begin position="136"/>
        <end position="163"/>
    </location>
</feature>
<dbReference type="AlphaFoldDB" id="A0A9D4L8G1"/>